<evidence type="ECO:0000313" key="2">
    <source>
        <dbReference type="Proteomes" id="UP001152300"/>
    </source>
</evidence>
<dbReference type="AlphaFoldDB" id="A0A9X0AQP7"/>
<accession>A0A9X0AQP7</accession>
<evidence type="ECO:0000313" key="1">
    <source>
        <dbReference type="EMBL" id="KAJ8067207.1"/>
    </source>
</evidence>
<protein>
    <submittedName>
        <fullName evidence="1">Uncharacterized protein</fullName>
    </submittedName>
</protein>
<dbReference type="EMBL" id="JAPEIS010000004">
    <property type="protein sequence ID" value="KAJ8067207.1"/>
    <property type="molecule type" value="Genomic_DNA"/>
</dbReference>
<dbReference type="Proteomes" id="UP001152300">
    <property type="component" value="Unassembled WGS sequence"/>
</dbReference>
<keyword evidence="2" id="KW-1185">Reference proteome</keyword>
<comment type="caution">
    <text evidence="1">The sequence shown here is derived from an EMBL/GenBank/DDBJ whole genome shotgun (WGS) entry which is preliminary data.</text>
</comment>
<gene>
    <name evidence="1" type="ORF">OCU04_004572</name>
</gene>
<sequence>MVSKSSNLSHTNRILEAIKLKRTEAFTSVFAALKSFSQRGIEPKSYCMDPFDICDLITTGSFLKSASLNGYWPIPETPYIGMTLEALFQKVSKIKARGWCDTTAEDHLDYTAELPDPDCINREMFVKMKEVQIKGIKESIVGLEIEQFQHKLKEKKISLPISQEHSAISLE</sequence>
<dbReference type="OrthoDB" id="5326346at2759"/>
<organism evidence="1 2">
    <name type="scientific">Sclerotinia nivalis</name>
    <dbReference type="NCBI Taxonomy" id="352851"/>
    <lineage>
        <taxon>Eukaryota</taxon>
        <taxon>Fungi</taxon>
        <taxon>Dikarya</taxon>
        <taxon>Ascomycota</taxon>
        <taxon>Pezizomycotina</taxon>
        <taxon>Leotiomycetes</taxon>
        <taxon>Helotiales</taxon>
        <taxon>Sclerotiniaceae</taxon>
        <taxon>Sclerotinia</taxon>
    </lineage>
</organism>
<name>A0A9X0AQP7_9HELO</name>
<reference evidence="1" key="1">
    <citation type="submission" date="2022-11" db="EMBL/GenBank/DDBJ databases">
        <title>Genome Resource of Sclerotinia nivalis Strain SnTB1, a Plant Pathogen Isolated from American Ginseng.</title>
        <authorList>
            <person name="Fan S."/>
        </authorList>
    </citation>
    <scope>NUCLEOTIDE SEQUENCE</scope>
    <source>
        <strain evidence="1">SnTB1</strain>
    </source>
</reference>
<proteinExistence type="predicted"/>